<evidence type="ECO:0000313" key="3">
    <source>
        <dbReference type="EMBL" id="KAL3428395.1"/>
    </source>
</evidence>
<dbReference type="Proteomes" id="UP001629113">
    <property type="component" value="Unassembled WGS sequence"/>
</dbReference>
<accession>A0ABR4PYE4</accession>
<name>A0ABR4PYE4_9HELO</name>
<feature type="chain" id="PRO_5046619423" evidence="2">
    <location>
        <begin position="19"/>
        <end position="279"/>
    </location>
</feature>
<keyword evidence="2" id="KW-0732">Signal</keyword>
<comment type="caution">
    <text evidence="3">The sequence shown here is derived from an EMBL/GenBank/DDBJ whole genome shotgun (WGS) entry which is preliminary data.</text>
</comment>
<reference evidence="3 4" key="1">
    <citation type="submission" date="2024-06" db="EMBL/GenBank/DDBJ databases">
        <title>Complete genome of Phlyctema vagabunda strain 19-DSS-EL-015.</title>
        <authorList>
            <person name="Fiorenzani C."/>
        </authorList>
    </citation>
    <scope>NUCLEOTIDE SEQUENCE [LARGE SCALE GENOMIC DNA]</scope>
    <source>
        <strain evidence="3 4">19-DSS-EL-015</strain>
    </source>
</reference>
<organism evidence="3 4">
    <name type="scientific">Phlyctema vagabunda</name>
    <dbReference type="NCBI Taxonomy" id="108571"/>
    <lineage>
        <taxon>Eukaryota</taxon>
        <taxon>Fungi</taxon>
        <taxon>Dikarya</taxon>
        <taxon>Ascomycota</taxon>
        <taxon>Pezizomycotina</taxon>
        <taxon>Leotiomycetes</taxon>
        <taxon>Helotiales</taxon>
        <taxon>Dermateaceae</taxon>
        <taxon>Phlyctema</taxon>
    </lineage>
</organism>
<evidence type="ECO:0000256" key="1">
    <source>
        <dbReference type="SAM" id="MobiDB-lite"/>
    </source>
</evidence>
<evidence type="ECO:0000256" key="2">
    <source>
        <dbReference type="SAM" id="SignalP"/>
    </source>
</evidence>
<sequence>MLWLLIFSLWAFRTVTYGHQAGRPAARIMLFLLAILGILQVIVSSIDLIESPAATAPTRPGARTCTEAIAPALLVFVAEAAVVLVEEAELVLVDVLTLELLVTDTEPFDNVVDDSAPGSETLSDVVVRTVPIIKVTEGDEESSPLPVDDADSETGAEEEASSVVLDPVIIAEEGAVVEAAATDVKGAVLAAAPLKPGRKLGEYVAVPAYCGQPGTVVLGGARPPPQSRGSQTSPLEGTYQITLAPAGELTSDVVHPVRSVFADASAAAVMMRNTERCMS</sequence>
<dbReference type="EMBL" id="JBFCZG010000001">
    <property type="protein sequence ID" value="KAL3428395.1"/>
    <property type="molecule type" value="Genomic_DNA"/>
</dbReference>
<protein>
    <submittedName>
        <fullName evidence="3">Uncharacterized protein</fullName>
    </submittedName>
</protein>
<feature type="region of interest" description="Disordered" evidence="1">
    <location>
        <begin position="138"/>
        <end position="160"/>
    </location>
</feature>
<proteinExistence type="predicted"/>
<gene>
    <name evidence="3" type="ORF">PVAG01_01904</name>
</gene>
<evidence type="ECO:0000313" key="4">
    <source>
        <dbReference type="Proteomes" id="UP001629113"/>
    </source>
</evidence>
<feature type="signal peptide" evidence="2">
    <location>
        <begin position="1"/>
        <end position="18"/>
    </location>
</feature>
<keyword evidence="4" id="KW-1185">Reference proteome</keyword>